<name>A0A9Q9B1D8_9PEZI</name>
<dbReference type="Proteomes" id="UP001056384">
    <property type="component" value="Chromosome 8"/>
</dbReference>
<accession>A0A9Q9B1D8</accession>
<sequence length="658" mass="72479">MPIGRLGLSFKIPALQRVAPFCTKLTIKVMFNDANSPFTMGAAVIEDRNHEHLVEQRRQDFEKRRPPAGIARAIWNARNQFKEDATTPSIATTSKQRVLMGNEARYLDRSLVEQVLQALVRLAVLEIQVNGDPGWPGVTRVEDAIICLRQALEASKLPALSTISFRPVHAAGIVHLRWAAFGAFRDRPFVSRPQSLIPSVPRSDGQLWTKVAILDLQIRNPSATSRIGEKQMMMFIQVLEDYLRSFCRTLRGLHFVWLDAPGPSPLVLCDLLERERTVWPNLKEFWYGNVTSPGSSLGLLPICMPQVTDLRRLKSSATGCKAEGWQAVDLVRSADHAQRSPLRLHRSPSRLSQLSLIPAPLALPKAATPLNCKGESHTASSICSAGTANSDQTVIPGDSREMNDICDKANAQAMAVSSEEQRCPSHMPLFDAGVSLAQCGERERAGRGLDRSSGAIESQKVPGTRRPVASSIYSRDENGDYVPVRRRWDKSQPSATQQQQLARGIPALLASGQRLSTTTLSDTRGNTAVLDKKISSASNTRMTPESGGRLPPQVSPVRTVARRKNYVDLGDMPAYQAARSEYLRQHPAETSDMSHAADHVSSPKNRIRNWAQAVKSGRPPSTVSARSMNTVDTTGSRPLSKFFFNIRETGRPARAGRS</sequence>
<proteinExistence type="predicted"/>
<organism evidence="2 3">
    <name type="scientific">Septoria linicola</name>
    <dbReference type="NCBI Taxonomy" id="215465"/>
    <lineage>
        <taxon>Eukaryota</taxon>
        <taxon>Fungi</taxon>
        <taxon>Dikarya</taxon>
        <taxon>Ascomycota</taxon>
        <taxon>Pezizomycotina</taxon>
        <taxon>Dothideomycetes</taxon>
        <taxon>Dothideomycetidae</taxon>
        <taxon>Mycosphaerellales</taxon>
        <taxon>Mycosphaerellaceae</taxon>
        <taxon>Septoria</taxon>
    </lineage>
</organism>
<evidence type="ECO:0000313" key="3">
    <source>
        <dbReference type="Proteomes" id="UP001056384"/>
    </source>
</evidence>
<dbReference type="EMBL" id="CP099425">
    <property type="protein sequence ID" value="USW56410.1"/>
    <property type="molecule type" value="Genomic_DNA"/>
</dbReference>
<protein>
    <submittedName>
        <fullName evidence="2">Uncharacterized protein</fullName>
    </submittedName>
</protein>
<feature type="region of interest" description="Disordered" evidence="1">
    <location>
        <begin position="613"/>
        <end position="658"/>
    </location>
</feature>
<gene>
    <name evidence="2" type="ORF">Slin15195_G097290</name>
</gene>
<keyword evidence="3" id="KW-1185">Reference proteome</keyword>
<dbReference type="AlphaFoldDB" id="A0A9Q9B1D8"/>
<feature type="compositionally biased region" description="Polar residues" evidence="1">
    <location>
        <begin position="619"/>
        <end position="637"/>
    </location>
</feature>
<feature type="region of interest" description="Disordered" evidence="1">
    <location>
        <begin position="444"/>
        <end position="477"/>
    </location>
</feature>
<reference evidence="2" key="1">
    <citation type="submission" date="2022-06" db="EMBL/GenBank/DDBJ databases">
        <title>Complete genome sequences of two strains of the flax pathogen Septoria linicola.</title>
        <authorList>
            <person name="Lapalu N."/>
            <person name="Simon A."/>
            <person name="Demenou B."/>
            <person name="Paumier D."/>
            <person name="Guillot M.-P."/>
            <person name="Gout L."/>
            <person name="Valade R."/>
        </authorList>
    </citation>
    <scope>NUCLEOTIDE SEQUENCE</scope>
    <source>
        <strain evidence="2">SE15195</strain>
    </source>
</reference>
<evidence type="ECO:0000313" key="2">
    <source>
        <dbReference type="EMBL" id="USW56410.1"/>
    </source>
</evidence>
<evidence type="ECO:0000256" key="1">
    <source>
        <dbReference type="SAM" id="MobiDB-lite"/>
    </source>
</evidence>